<dbReference type="NCBIfam" id="NF005147">
    <property type="entry name" value="PRK06608.1"/>
    <property type="match status" value="1"/>
</dbReference>
<evidence type="ECO:0000313" key="5">
    <source>
        <dbReference type="Proteomes" id="UP000185728"/>
    </source>
</evidence>
<dbReference type="Pfam" id="PF00291">
    <property type="entry name" value="PALP"/>
    <property type="match status" value="1"/>
</dbReference>
<dbReference type="Proteomes" id="UP000185728">
    <property type="component" value="Unassembled WGS sequence"/>
</dbReference>
<evidence type="ECO:0000256" key="1">
    <source>
        <dbReference type="ARBA" id="ARBA00001933"/>
    </source>
</evidence>
<organism evidence="4 5">
    <name type="scientific">Zobellia uliginosa</name>
    <dbReference type="NCBI Taxonomy" id="143224"/>
    <lineage>
        <taxon>Bacteria</taxon>
        <taxon>Pseudomonadati</taxon>
        <taxon>Bacteroidota</taxon>
        <taxon>Flavobacteriia</taxon>
        <taxon>Flavobacteriales</taxon>
        <taxon>Flavobacteriaceae</taxon>
        <taxon>Zobellia</taxon>
    </lineage>
</organism>
<dbReference type="EMBL" id="FTOB01000004">
    <property type="protein sequence ID" value="SIS84764.1"/>
    <property type="molecule type" value="Genomic_DNA"/>
</dbReference>
<feature type="domain" description="Tryptophan synthase beta chain-like PALP" evidence="3">
    <location>
        <begin position="17"/>
        <end position="304"/>
    </location>
</feature>
<sequence>MPTIEDIKKARIRIHGLVHETPIFSSSLLNDWLGHEIYFKAECLQKIGAFKARGACNTLAWLIENKERPEHVIANSSGNHSQAVAWASRQFNIPATIYMPAYASKIKIQATQSYEAHVELCKDRNMADALVLAASKEKGAYWIPPYNHHQVIAGQGTAICEAIEQVDNLDAVFAPCGGGGLLSGTLIATHALSPKTQVIGVEPLNANDAAQSLRTNRIQKLSATPDTLADGAMTMAVGDITFEYLKLLDALYEVEESKLIYWTQWLTHLLKLHVEPTSAMAMAGVVKWLKHSTSKKRVMVILSGGNIDPSKQMAIWNTNHLDSRPRLEP</sequence>
<dbReference type="PANTHER" id="PTHR43050:SF1">
    <property type="entry name" value="SERINE RACEMASE"/>
    <property type="match status" value="1"/>
</dbReference>
<keyword evidence="2" id="KW-0663">Pyridoxal phosphate</keyword>
<evidence type="ECO:0000259" key="3">
    <source>
        <dbReference type="Pfam" id="PF00291"/>
    </source>
</evidence>
<protein>
    <submittedName>
        <fullName evidence="4">Threonine dehydratase</fullName>
    </submittedName>
</protein>
<dbReference type="SUPFAM" id="SSF53686">
    <property type="entry name" value="Tryptophan synthase beta subunit-like PLP-dependent enzymes"/>
    <property type="match status" value="1"/>
</dbReference>
<comment type="cofactor">
    <cofactor evidence="1">
        <name>pyridoxal 5'-phosphate</name>
        <dbReference type="ChEBI" id="CHEBI:597326"/>
    </cofactor>
</comment>
<dbReference type="PANTHER" id="PTHR43050">
    <property type="entry name" value="SERINE / THREONINE RACEMASE FAMILY MEMBER"/>
    <property type="match status" value="1"/>
</dbReference>
<name>A0ABY1KVV6_9FLAO</name>
<dbReference type="CDD" id="cd01562">
    <property type="entry name" value="Thr-dehyd"/>
    <property type="match status" value="1"/>
</dbReference>
<dbReference type="Gene3D" id="3.40.50.1100">
    <property type="match status" value="2"/>
</dbReference>
<comment type="caution">
    <text evidence="4">The sequence shown here is derived from an EMBL/GenBank/DDBJ whole genome shotgun (WGS) entry which is preliminary data.</text>
</comment>
<reference evidence="4 5" key="1">
    <citation type="submission" date="2017-01" db="EMBL/GenBank/DDBJ databases">
        <authorList>
            <person name="Varghese N."/>
            <person name="Submissions S."/>
        </authorList>
    </citation>
    <scope>NUCLEOTIDE SEQUENCE [LARGE SCALE GENOMIC DNA]</scope>
    <source>
        <strain evidence="4 5">DSM 2061</strain>
    </source>
</reference>
<dbReference type="RefSeq" id="WP_076455871.1">
    <property type="nucleotide sequence ID" value="NZ_FTOB01000004.1"/>
</dbReference>
<gene>
    <name evidence="4" type="ORF">SAMN05421766_104352</name>
</gene>
<evidence type="ECO:0000256" key="2">
    <source>
        <dbReference type="ARBA" id="ARBA00022898"/>
    </source>
</evidence>
<dbReference type="InterPro" id="IPR036052">
    <property type="entry name" value="TrpB-like_PALP_sf"/>
</dbReference>
<proteinExistence type="predicted"/>
<accession>A0ABY1KVV6</accession>
<dbReference type="InterPro" id="IPR001926">
    <property type="entry name" value="TrpB-like_PALP"/>
</dbReference>
<keyword evidence="5" id="KW-1185">Reference proteome</keyword>
<evidence type="ECO:0000313" key="4">
    <source>
        <dbReference type="EMBL" id="SIS84764.1"/>
    </source>
</evidence>